<protein>
    <submittedName>
        <fullName evidence="2">Uncharacterized protein</fullName>
    </submittedName>
</protein>
<keyword evidence="1" id="KW-0812">Transmembrane</keyword>
<name>A0A822D3N7_9BILA</name>
<accession>A0A822D3N7</accession>
<gene>
    <name evidence="2" type="ORF">QYT958_LOCUS42629</name>
</gene>
<reference evidence="2" key="1">
    <citation type="submission" date="2021-02" db="EMBL/GenBank/DDBJ databases">
        <authorList>
            <person name="Nowell W R."/>
        </authorList>
    </citation>
    <scope>NUCLEOTIDE SEQUENCE</scope>
</reference>
<evidence type="ECO:0000256" key="1">
    <source>
        <dbReference type="SAM" id="Phobius"/>
    </source>
</evidence>
<dbReference type="EMBL" id="CAJOBR010055451">
    <property type="protein sequence ID" value="CAF5060597.1"/>
    <property type="molecule type" value="Genomic_DNA"/>
</dbReference>
<keyword evidence="1" id="KW-0472">Membrane</keyword>
<evidence type="ECO:0000313" key="3">
    <source>
        <dbReference type="Proteomes" id="UP000663848"/>
    </source>
</evidence>
<organism evidence="2 3">
    <name type="scientific">Rotaria socialis</name>
    <dbReference type="NCBI Taxonomy" id="392032"/>
    <lineage>
        <taxon>Eukaryota</taxon>
        <taxon>Metazoa</taxon>
        <taxon>Spiralia</taxon>
        <taxon>Gnathifera</taxon>
        <taxon>Rotifera</taxon>
        <taxon>Eurotatoria</taxon>
        <taxon>Bdelloidea</taxon>
        <taxon>Philodinida</taxon>
        <taxon>Philodinidae</taxon>
        <taxon>Rotaria</taxon>
    </lineage>
</organism>
<proteinExistence type="predicted"/>
<dbReference type="AlphaFoldDB" id="A0A822D3N7"/>
<feature type="transmembrane region" description="Helical" evidence="1">
    <location>
        <begin position="6"/>
        <end position="29"/>
    </location>
</feature>
<sequence length="38" mass="4210">EIRMTPIFAFSYAISFAAIAAVIVHTVLYQGRKLILKG</sequence>
<evidence type="ECO:0000313" key="2">
    <source>
        <dbReference type="EMBL" id="CAF5060597.1"/>
    </source>
</evidence>
<comment type="caution">
    <text evidence="2">The sequence shown here is derived from an EMBL/GenBank/DDBJ whole genome shotgun (WGS) entry which is preliminary data.</text>
</comment>
<keyword evidence="1" id="KW-1133">Transmembrane helix</keyword>
<feature type="non-terminal residue" evidence="2">
    <location>
        <position position="1"/>
    </location>
</feature>
<dbReference type="Proteomes" id="UP000663848">
    <property type="component" value="Unassembled WGS sequence"/>
</dbReference>